<feature type="region of interest" description="Disordered" evidence="1">
    <location>
        <begin position="42"/>
        <end position="64"/>
    </location>
</feature>
<comment type="caution">
    <text evidence="2">The sequence shown here is derived from an EMBL/GenBank/DDBJ whole genome shotgun (WGS) entry which is preliminary data.</text>
</comment>
<dbReference type="EMBL" id="CADEPI010000563">
    <property type="protein sequence ID" value="CAB3387323.1"/>
    <property type="molecule type" value="Genomic_DNA"/>
</dbReference>
<proteinExistence type="predicted"/>
<accession>A0A8S1DZ97</accession>
<evidence type="ECO:0000256" key="1">
    <source>
        <dbReference type="SAM" id="MobiDB-lite"/>
    </source>
</evidence>
<gene>
    <name evidence="2" type="ORF">CLODIP_2_CD14008</name>
</gene>
<dbReference type="AlphaFoldDB" id="A0A8S1DZ97"/>
<sequence>MPSSDTSSGSSCTDVPEIKDGLSNLRLAKRDLETTILAAMHSGSMSDQSGPPPPGHRCPFENYGTTRSQLGRQSITRGFPFEQSAIGKGHQHLRFNANESSRTNNKANGCPILGLLAESYPYTEVLNNLPDGDEVDVDLVTNNKVLLTRGEDTISTVTCKDVYHLRRAPSGEFLPRLGVDDSHTFEIDSSDWMPDGNANNEVLMERTSEYEREEHDAGSLRRTRSKENIRLYRSVSQERQDAMRSMNDEEVLQKIREVRTKIKSVQDKLQV</sequence>
<evidence type="ECO:0000313" key="3">
    <source>
        <dbReference type="Proteomes" id="UP000494165"/>
    </source>
</evidence>
<evidence type="ECO:0000313" key="2">
    <source>
        <dbReference type="EMBL" id="CAB3387323.1"/>
    </source>
</evidence>
<keyword evidence="3" id="KW-1185">Reference proteome</keyword>
<organism evidence="2 3">
    <name type="scientific">Cloeon dipterum</name>
    <dbReference type="NCBI Taxonomy" id="197152"/>
    <lineage>
        <taxon>Eukaryota</taxon>
        <taxon>Metazoa</taxon>
        <taxon>Ecdysozoa</taxon>
        <taxon>Arthropoda</taxon>
        <taxon>Hexapoda</taxon>
        <taxon>Insecta</taxon>
        <taxon>Pterygota</taxon>
        <taxon>Palaeoptera</taxon>
        <taxon>Ephemeroptera</taxon>
        <taxon>Pisciforma</taxon>
        <taxon>Baetidae</taxon>
        <taxon>Cloeon</taxon>
    </lineage>
</organism>
<reference evidence="2 3" key="1">
    <citation type="submission" date="2020-04" db="EMBL/GenBank/DDBJ databases">
        <authorList>
            <person name="Alioto T."/>
            <person name="Alioto T."/>
            <person name="Gomez Garrido J."/>
        </authorList>
    </citation>
    <scope>NUCLEOTIDE SEQUENCE [LARGE SCALE GENOMIC DNA]</scope>
</reference>
<name>A0A8S1DZ97_9INSE</name>
<dbReference type="Proteomes" id="UP000494165">
    <property type="component" value="Unassembled WGS sequence"/>
</dbReference>
<protein>
    <submittedName>
        <fullName evidence="2">Uncharacterized protein</fullName>
    </submittedName>
</protein>